<evidence type="ECO:0000256" key="1">
    <source>
        <dbReference type="SAM" id="MobiDB-lite"/>
    </source>
</evidence>
<accession>A0A183D1N6</accession>
<sequence>MILKRLIHFDAVNIDDDVDLRRLQRNVAFRGESEFYVVEVPQEPNTTNEKLCEMDFIKYREKYPEGSAIMPNENRRKRCSSSPRKYDFF</sequence>
<protein>
    <submittedName>
        <fullName evidence="2 4">Uncharacterized protein</fullName>
    </submittedName>
</protein>
<dbReference type="AlphaFoldDB" id="A0A183D1N6"/>
<proteinExistence type="predicted"/>
<organism evidence="4">
    <name type="scientific">Gongylonema pulchrum</name>
    <dbReference type="NCBI Taxonomy" id="637853"/>
    <lineage>
        <taxon>Eukaryota</taxon>
        <taxon>Metazoa</taxon>
        <taxon>Ecdysozoa</taxon>
        <taxon>Nematoda</taxon>
        <taxon>Chromadorea</taxon>
        <taxon>Rhabditida</taxon>
        <taxon>Spirurina</taxon>
        <taxon>Spiruromorpha</taxon>
        <taxon>Spiruroidea</taxon>
        <taxon>Gongylonematidae</taxon>
        <taxon>Gongylonema</taxon>
    </lineage>
</organism>
<dbReference type="WBParaSite" id="GPUH_0000263201-mRNA-1">
    <property type="protein sequence ID" value="GPUH_0000263201-mRNA-1"/>
    <property type="gene ID" value="GPUH_0000263201"/>
</dbReference>
<reference evidence="2 3" key="2">
    <citation type="submission" date="2018-11" db="EMBL/GenBank/DDBJ databases">
        <authorList>
            <consortium name="Pathogen Informatics"/>
        </authorList>
    </citation>
    <scope>NUCLEOTIDE SEQUENCE [LARGE SCALE GENOMIC DNA]</scope>
</reference>
<dbReference type="Proteomes" id="UP000271098">
    <property type="component" value="Unassembled WGS sequence"/>
</dbReference>
<dbReference type="EMBL" id="UYRT01004072">
    <property type="protein sequence ID" value="VDK35497.1"/>
    <property type="molecule type" value="Genomic_DNA"/>
</dbReference>
<evidence type="ECO:0000313" key="3">
    <source>
        <dbReference type="Proteomes" id="UP000271098"/>
    </source>
</evidence>
<evidence type="ECO:0000313" key="4">
    <source>
        <dbReference type="WBParaSite" id="GPUH_0000263201-mRNA-1"/>
    </source>
</evidence>
<keyword evidence="3" id="KW-1185">Reference proteome</keyword>
<gene>
    <name evidence="2" type="ORF">GPUH_LOCUS2627</name>
</gene>
<name>A0A183D1N6_9BILA</name>
<evidence type="ECO:0000313" key="2">
    <source>
        <dbReference type="EMBL" id="VDK35497.1"/>
    </source>
</evidence>
<feature type="region of interest" description="Disordered" evidence="1">
    <location>
        <begin position="70"/>
        <end position="89"/>
    </location>
</feature>
<reference evidence="4" key="1">
    <citation type="submission" date="2016-06" db="UniProtKB">
        <authorList>
            <consortium name="WormBaseParasite"/>
        </authorList>
    </citation>
    <scope>IDENTIFICATION</scope>
</reference>